<dbReference type="Proteomes" id="UP000323856">
    <property type="component" value="Unassembled WGS sequence"/>
</dbReference>
<keyword evidence="1" id="KW-1133">Transmembrane helix</keyword>
<dbReference type="OrthoDB" id="5118128at2"/>
<evidence type="ECO:0000259" key="2">
    <source>
        <dbReference type="Pfam" id="PF25976"/>
    </source>
</evidence>
<proteinExistence type="predicted"/>
<name>A0A5B0E346_9MICC</name>
<dbReference type="RefSeq" id="WP_007272503.1">
    <property type="nucleotide sequence ID" value="NZ_JBITUG010000003.1"/>
</dbReference>
<sequence>MVKGIGRPGRPLVLLLCVIAALVLASLVVVLTRGTPKPLDPSTPAGVVQGYVTAVIGGDEDAAARFLEPGQDTRCKEFESVAPERNIRVALVSTTQRETTADVVVSISYMNVGGPFGSPEYASEESFDLSLVEGQWLISKAPWPLLVCPGQEFAP</sequence>
<dbReference type="Pfam" id="PF25976">
    <property type="entry name" value="LpqB_N"/>
    <property type="match status" value="1"/>
</dbReference>
<evidence type="ECO:0000313" key="3">
    <source>
        <dbReference type="EMBL" id="KAA0973263.1"/>
    </source>
</evidence>
<accession>A0A5B0E346</accession>
<reference evidence="3 4" key="1">
    <citation type="submission" date="2019-07" db="EMBL/GenBank/DDBJ databases">
        <title>Analysis of the biochemical properties, biological activity and biotechnological potential of siderophores and biosurfactants produced by Antarctic psychrotolerant bacteria.</title>
        <authorList>
            <person name="Styczynski M."/>
            <person name="Krucon T."/>
            <person name="Decewicz P."/>
            <person name="Dziewit L."/>
        </authorList>
    </citation>
    <scope>NUCLEOTIDE SEQUENCE [LARGE SCALE GENOMIC DNA]</scope>
    <source>
        <strain evidence="3 4">ANT_H27</strain>
    </source>
</reference>
<feature type="domain" description="Lipoprotein LpqB N-terminal" evidence="2">
    <location>
        <begin position="38"/>
        <end position="148"/>
    </location>
</feature>
<feature type="transmembrane region" description="Helical" evidence="1">
    <location>
        <begin position="12"/>
        <end position="31"/>
    </location>
</feature>
<keyword evidence="1" id="KW-0472">Membrane</keyword>
<gene>
    <name evidence="3" type="ORF">FQ154_19075</name>
</gene>
<keyword evidence="1" id="KW-0812">Transmembrane</keyword>
<protein>
    <recommendedName>
        <fullName evidence="2">Lipoprotein LpqB N-terminal domain-containing protein</fullName>
    </recommendedName>
</protein>
<dbReference type="InterPro" id="IPR059026">
    <property type="entry name" value="LpqB_N"/>
</dbReference>
<organism evidence="3 4">
    <name type="scientific">Paeniglutamicibacter gangotriensis</name>
    <dbReference type="NCBI Taxonomy" id="254787"/>
    <lineage>
        <taxon>Bacteria</taxon>
        <taxon>Bacillati</taxon>
        <taxon>Actinomycetota</taxon>
        <taxon>Actinomycetes</taxon>
        <taxon>Micrococcales</taxon>
        <taxon>Micrococcaceae</taxon>
        <taxon>Paeniglutamicibacter</taxon>
    </lineage>
</organism>
<evidence type="ECO:0000313" key="4">
    <source>
        <dbReference type="Proteomes" id="UP000323856"/>
    </source>
</evidence>
<dbReference type="EMBL" id="VOBL01000031">
    <property type="protein sequence ID" value="KAA0973263.1"/>
    <property type="molecule type" value="Genomic_DNA"/>
</dbReference>
<comment type="caution">
    <text evidence="3">The sequence shown here is derived from an EMBL/GenBank/DDBJ whole genome shotgun (WGS) entry which is preliminary data.</text>
</comment>
<dbReference type="AlphaFoldDB" id="A0A5B0E346"/>
<evidence type="ECO:0000256" key="1">
    <source>
        <dbReference type="SAM" id="Phobius"/>
    </source>
</evidence>